<name>A0AAE8FUZ3_CLOPF</name>
<accession>A0AAE8FUZ3</accession>
<dbReference type="InterPro" id="IPR017911">
    <property type="entry name" value="MacB-like_ATP-bd"/>
</dbReference>
<sequence length="218" mass="24167">MDILEIKNLSYSYTNSREEILSSVNQKFELGKFYAIIGKSGTGKSTLLSLLAGLDKPKTGQVLFKNENIDKKGYSNHRKNNISLVFQNYNLIDYLSPIENIRLVNKKASENILIELGLDEKQIKRNVMKLSGGQQQRVAIARALVSKAPIILADEPTGNLDSATAGEIIDILKTLAKERNKCVIVVTHSKEVAEAADIILELNGKKLKKVSKINSEVQ</sequence>
<dbReference type="InterPro" id="IPR017871">
    <property type="entry name" value="ABC_transporter-like_CS"/>
</dbReference>
<organism evidence="6 7">
    <name type="scientific">Clostridium perfringens</name>
    <dbReference type="NCBI Taxonomy" id="1502"/>
    <lineage>
        <taxon>Bacteria</taxon>
        <taxon>Bacillati</taxon>
        <taxon>Bacillota</taxon>
        <taxon>Clostridia</taxon>
        <taxon>Eubacteriales</taxon>
        <taxon>Clostridiaceae</taxon>
        <taxon>Clostridium</taxon>
    </lineage>
</organism>
<reference evidence="6 7" key="1">
    <citation type="submission" date="2018-11" db="EMBL/GenBank/DDBJ databases">
        <title>Draft genome sequences of potential pathogenic Clostridium perfringens from environmental surface water in the North West Province, South Africa.</title>
        <authorList>
            <person name="Fourie J.C.J."/>
            <person name="Sanko T.J."/>
            <person name="Bezuidenhout C."/>
            <person name="Mienie C."/>
            <person name="Adeleke R."/>
        </authorList>
    </citation>
    <scope>NUCLEOTIDE SEQUENCE [LARGE SCALE GENOMIC DNA]</scope>
    <source>
        <strain evidence="6 7">SC4-C13</strain>
    </source>
</reference>
<dbReference type="Gene3D" id="3.40.50.300">
    <property type="entry name" value="P-loop containing nucleotide triphosphate hydrolases"/>
    <property type="match status" value="1"/>
</dbReference>
<dbReference type="PANTHER" id="PTHR24220">
    <property type="entry name" value="IMPORT ATP-BINDING PROTEIN"/>
    <property type="match status" value="1"/>
</dbReference>
<dbReference type="AlphaFoldDB" id="A0AAE8FUZ3"/>
<dbReference type="GO" id="GO:0022857">
    <property type="term" value="F:transmembrane transporter activity"/>
    <property type="evidence" value="ECO:0007669"/>
    <property type="project" value="TreeGrafter"/>
</dbReference>
<feature type="domain" description="ABC transporter" evidence="5">
    <location>
        <begin position="4"/>
        <end position="217"/>
    </location>
</feature>
<dbReference type="GO" id="GO:0016887">
    <property type="term" value="F:ATP hydrolysis activity"/>
    <property type="evidence" value="ECO:0007669"/>
    <property type="project" value="InterPro"/>
</dbReference>
<dbReference type="InterPro" id="IPR003593">
    <property type="entry name" value="AAA+_ATPase"/>
</dbReference>
<dbReference type="PROSITE" id="PS00211">
    <property type="entry name" value="ABC_TRANSPORTER_1"/>
    <property type="match status" value="1"/>
</dbReference>
<dbReference type="InterPro" id="IPR027417">
    <property type="entry name" value="P-loop_NTPase"/>
</dbReference>
<evidence type="ECO:0000256" key="3">
    <source>
        <dbReference type="ARBA" id="ARBA00022741"/>
    </source>
</evidence>
<dbReference type="SMART" id="SM00382">
    <property type="entry name" value="AAA"/>
    <property type="match status" value="1"/>
</dbReference>
<evidence type="ECO:0000259" key="5">
    <source>
        <dbReference type="PROSITE" id="PS50893"/>
    </source>
</evidence>
<dbReference type="EMBL" id="RQNR01000001">
    <property type="protein sequence ID" value="RQN25666.1"/>
    <property type="molecule type" value="Genomic_DNA"/>
</dbReference>
<dbReference type="Pfam" id="PF00005">
    <property type="entry name" value="ABC_tran"/>
    <property type="match status" value="1"/>
</dbReference>
<dbReference type="Proteomes" id="UP000273641">
    <property type="component" value="Unassembled WGS sequence"/>
</dbReference>
<dbReference type="InterPro" id="IPR015854">
    <property type="entry name" value="ABC_transpr_LolD-like"/>
</dbReference>
<keyword evidence="2" id="KW-0813">Transport</keyword>
<dbReference type="PANTHER" id="PTHR24220:SF689">
    <property type="entry name" value="LIPOPROTEIN-RELEASING SYSTEM ATP-BINDING PROTEIN LOLD"/>
    <property type="match status" value="1"/>
</dbReference>
<dbReference type="SUPFAM" id="SSF52540">
    <property type="entry name" value="P-loop containing nucleoside triphosphate hydrolases"/>
    <property type="match status" value="1"/>
</dbReference>
<dbReference type="InterPro" id="IPR003439">
    <property type="entry name" value="ABC_transporter-like_ATP-bd"/>
</dbReference>
<evidence type="ECO:0000256" key="4">
    <source>
        <dbReference type="ARBA" id="ARBA00022840"/>
    </source>
</evidence>
<evidence type="ECO:0000313" key="6">
    <source>
        <dbReference type="EMBL" id="RQN25666.1"/>
    </source>
</evidence>
<keyword evidence="3" id="KW-0547">Nucleotide-binding</keyword>
<keyword evidence="4 6" id="KW-0067">ATP-binding</keyword>
<dbReference type="PROSITE" id="PS50893">
    <property type="entry name" value="ABC_TRANSPORTER_2"/>
    <property type="match status" value="1"/>
</dbReference>
<comment type="similarity">
    <text evidence="1">Belongs to the ABC transporter superfamily.</text>
</comment>
<protein>
    <submittedName>
        <fullName evidence="6">ABC transporter ATP-binding protein</fullName>
    </submittedName>
</protein>
<evidence type="ECO:0000313" key="7">
    <source>
        <dbReference type="Proteomes" id="UP000273641"/>
    </source>
</evidence>
<comment type="caution">
    <text evidence="6">The sequence shown here is derived from an EMBL/GenBank/DDBJ whole genome shotgun (WGS) entry which is preliminary data.</text>
</comment>
<dbReference type="CDD" id="cd03255">
    <property type="entry name" value="ABC_MJ0796_LolCDE_FtsE"/>
    <property type="match status" value="1"/>
</dbReference>
<dbReference type="GO" id="GO:0005886">
    <property type="term" value="C:plasma membrane"/>
    <property type="evidence" value="ECO:0007669"/>
    <property type="project" value="TreeGrafter"/>
</dbReference>
<gene>
    <name evidence="6" type="ORF">EHZ11_00700</name>
</gene>
<evidence type="ECO:0000256" key="2">
    <source>
        <dbReference type="ARBA" id="ARBA00022448"/>
    </source>
</evidence>
<dbReference type="GO" id="GO:0005524">
    <property type="term" value="F:ATP binding"/>
    <property type="evidence" value="ECO:0007669"/>
    <property type="project" value="UniProtKB-KW"/>
</dbReference>
<proteinExistence type="inferred from homology"/>
<dbReference type="RefSeq" id="WP_025648650.1">
    <property type="nucleotide sequence ID" value="NZ_CP120749.1"/>
</dbReference>
<evidence type="ECO:0000256" key="1">
    <source>
        <dbReference type="ARBA" id="ARBA00005417"/>
    </source>
</evidence>